<reference evidence="2" key="1">
    <citation type="journal article" date="2020" name="Stud. Mycol.">
        <title>101 Dothideomycetes genomes: a test case for predicting lifestyles and emergence of pathogens.</title>
        <authorList>
            <person name="Haridas S."/>
            <person name="Albert R."/>
            <person name="Binder M."/>
            <person name="Bloem J."/>
            <person name="Labutti K."/>
            <person name="Salamov A."/>
            <person name="Andreopoulos B."/>
            <person name="Baker S."/>
            <person name="Barry K."/>
            <person name="Bills G."/>
            <person name="Bluhm B."/>
            <person name="Cannon C."/>
            <person name="Castanera R."/>
            <person name="Culley D."/>
            <person name="Daum C."/>
            <person name="Ezra D."/>
            <person name="Gonzalez J."/>
            <person name="Henrissat B."/>
            <person name="Kuo A."/>
            <person name="Liang C."/>
            <person name="Lipzen A."/>
            <person name="Lutzoni F."/>
            <person name="Magnuson J."/>
            <person name="Mondo S."/>
            <person name="Nolan M."/>
            <person name="Ohm R."/>
            <person name="Pangilinan J."/>
            <person name="Park H.-J."/>
            <person name="Ramirez L."/>
            <person name="Alfaro M."/>
            <person name="Sun H."/>
            <person name="Tritt A."/>
            <person name="Yoshinaga Y."/>
            <person name="Zwiers L.-H."/>
            <person name="Turgeon B."/>
            <person name="Goodwin S."/>
            <person name="Spatafora J."/>
            <person name="Crous P."/>
            <person name="Grigoriev I."/>
        </authorList>
    </citation>
    <scope>NUCLEOTIDE SEQUENCE</scope>
    <source>
        <strain evidence="2">CBS 121739</strain>
    </source>
</reference>
<dbReference type="EMBL" id="ML996588">
    <property type="protein sequence ID" value="KAF2753028.1"/>
    <property type="molecule type" value="Genomic_DNA"/>
</dbReference>
<dbReference type="Proteomes" id="UP000799437">
    <property type="component" value="Unassembled WGS sequence"/>
</dbReference>
<evidence type="ECO:0000256" key="1">
    <source>
        <dbReference type="SAM" id="Phobius"/>
    </source>
</evidence>
<evidence type="ECO:0000313" key="3">
    <source>
        <dbReference type="Proteomes" id="UP000799437"/>
    </source>
</evidence>
<dbReference type="RefSeq" id="XP_033595479.1">
    <property type="nucleotide sequence ID" value="XM_033739970.1"/>
</dbReference>
<keyword evidence="3" id="KW-1185">Reference proteome</keyword>
<accession>A0A6A6VQU3</accession>
<keyword evidence="1" id="KW-1133">Transmembrane helix</keyword>
<keyword evidence="1" id="KW-0812">Transmembrane</keyword>
<name>A0A6A6VQU3_9PEZI</name>
<dbReference type="AlphaFoldDB" id="A0A6A6VQU3"/>
<keyword evidence="1" id="KW-0472">Membrane</keyword>
<proteinExistence type="predicted"/>
<organism evidence="2 3">
    <name type="scientific">Pseudovirgaria hyperparasitica</name>
    <dbReference type="NCBI Taxonomy" id="470096"/>
    <lineage>
        <taxon>Eukaryota</taxon>
        <taxon>Fungi</taxon>
        <taxon>Dikarya</taxon>
        <taxon>Ascomycota</taxon>
        <taxon>Pezizomycotina</taxon>
        <taxon>Dothideomycetes</taxon>
        <taxon>Dothideomycetes incertae sedis</taxon>
        <taxon>Acrospermales</taxon>
        <taxon>Acrospermaceae</taxon>
        <taxon>Pseudovirgaria</taxon>
    </lineage>
</organism>
<dbReference type="GeneID" id="54481024"/>
<evidence type="ECO:0000313" key="2">
    <source>
        <dbReference type="EMBL" id="KAF2753028.1"/>
    </source>
</evidence>
<gene>
    <name evidence="2" type="ORF">EJ05DRAFT_230522</name>
</gene>
<sequence length="75" mass="8881">MEWRKLNIACVPQSVYVCVCERERERGGREGGKEGRNKITFLLTDVNEGFVYVCMYYVEYTGMVFVYWLRPTKGR</sequence>
<protein>
    <submittedName>
        <fullName evidence="2">Uncharacterized protein</fullName>
    </submittedName>
</protein>
<feature type="transmembrane region" description="Helical" evidence="1">
    <location>
        <begin position="50"/>
        <end position="69"/>
    </location>
</feature>